<evidence type="ECO:0000313" key="2">
    <source>
        <dbReference type="Proteomes" id="UP000178885"/>
    </source>
</evidence>
<protein>
    <recommendedName>
        <fullName evidence="3">Outer membrane protein beta-barrel domain-containing protein</fullName>
    </recommendedName>
</protein>
<gene>
    <name evidence="1" type="ORF">A2151_08200</name>
</gene>
<dbReference type="STRING" id="1817760.A2151_08200"/>
<sequence>MFKVGYDTGGETLVTVTFTNGEQSSIKANEGFYFGGGVSILNDAKTVETEVSLSWKFQSITASNGNVTWTRFPLDALVFYRLPGMRVGAGLTYHMSPKLDGSGVAGGLTTEVKDAVGGVLQADWRITEAMNLGLRYTALEYKDKTTSTAAKSNGVGVVFGSRF</sequence>
<comment type="caution">
    <text evidence="1">The sequence shown here is derived from an EMBL/GenBank/DDBJ whole genome shotgun (WGS) entry which is preliminary data.</text>
</comment>
<dbReference type="EMBL" id="MFSU01000096">
    <property type="protein sequence ID" value="OGI45742.1"/>
    <property type="molecule type" value="Genomic_DNA"/>
</dbReference>
<name>A0A1F6TKV6_9PROT</name>
<dbReference type="AlphaFoldDB" id="A0A1F6TKV6"/>
<proteinExistence type="predicted"/>
<reference evidence="1 2" key="1">
    <citation type="journal article" date="2016" name="Nat. Commun.">
        <title>Thousands of microbial genomes shed light on interconnected biogeochemical processes in an aquifer system.</title>
        <authorList>
            <person name="Anantharaman K."/>
            <person name="Brown C.T."/>
            <person name="Hug L.A."/>
            <person name="Sharon I."/>
            <person name="Castelle C.J."/>
            <person name="Probst A.J."/>
            <person name="Thomas B.C."/>
            <person name="Singh A."/>
            <person name="Wilkins M.J."/>
            <person name="Karaoz U."/>
            <person name="Brodie E.L."/>
            <person name="Williams K.H."/>
            <person name="Hubbard S.S."/>
            <person name="Banfield J.F."/>
        </authorList>
    </citation>
    <scope>NUCLEOTIDE SEQUENCE [LARGE SCALE GENOMIC DNA]</scope>
</reference>
<organism evidence="1 2">
    <name type="scientific">Candidatus Muproteobacteria bacterium RBG_16_65_34</name>
    <dbReference type="NCBI Taxonomy" id="1817760"/>
    <lineage>
        <taxon>Bacteria</taxon>
        <taxon>Pseudomonadati</taxon>
        <taxon>Pseudomonadota</taxon>
        <taxon>Candidatus Muproteobacteria</taxon>
    </lineage>
</organism>
<evidence type="ECO:0008006" key="3">
    <source>
        <dbReference type="Google" id="ProtNLM"/>
    </source>
</evidence>
<evidence type="ECO:0000313" key="1">
    <source>
        <dbReference type="EMBL" id="OGI45742.1"/>
    </source>
</evidence>
<dbReference type="Proteomes" id="UP000178885">
    <property type="component" value="Unassembled WGS sequence"/>
</dbReference>
<accession>A0A1F6TKV6</accession>